<protein>
    <recommendedName>
        <fullName evidence="2">Tf2-1-like SH3-like domain-containing protein</fullName>
    </recommendedName>
</protein>
<dbReference type="Pfam" id="PF24626">
    <property type="entry name" value="SH3_Tf2-1"/>
    <property type="match status" value="1"/>
</dbReference>
<sequence length="521" mass="59265">MLMTPNVDEGPNAVVAFMANLSSTSATNNPVNEVHSNDNQIFDNVDYQLSQEMHQEEHLDSDMRTEMMDNTIPTTCNVEPMKMFGNRDLKNELSAMSKQEIWRPNTHKVKLDRENKVRQTSQSELSRDQVYGLSANEIARQASKSAQILLLLFVQKVRPPSQVTAKSPKFIACFHPNLKVKRTTVLADSICLKDDTTKPLTSHDNCRSFLSSVRSPVCLGRDWRSSNHRSEIVSKTTEKVITIKQRFKPLAPQKSYTDLKSKPMEFQVGDRVMLKVLPWKGVVRFGKRGKLNPRYAGPFKVLAKVGAIAYKLELPQELSRVHNTFHVSNLKKCYSDEPLAIPLDGLHIDDKLRFVEEHVEVIDREVKRLKQSCIPIFKVRWNSRRGAELTWEREDQFQKKYPHLFTKRLPSCIIASIRHHLRLQEPDSPLSPAHRIHRLTSCPEIQSSTASRQNYRLQKGCFSAAATPMTAAAVEQLIEARVSAALANHETLRNSTNGQGRTESHNSDTGIKRNLYHSAVV</sequence>
<organism evidence="3 4">
    <name type="scientific">Tanacetum coccineum</name>
    <dbReference type="NCBI Taxonomy" id="301880"/>
    <lineage>
        <taxon>Eukaryota</taxon>
        <taxon>Viridiplantae</taxon>
        <taxon>Streptophyta</taxon>
        <taxon>Embryophyta</taxon>
        <taxon>Tracheophyta</taxon>
        <taxon>Spermatophyta</taxon>
        <taxon>Magnoliopsida</taxon>
        <taxon>eudicotyledons</taxon>
        <taxon>Gunneridae</taxon>
        <taxon>Pentapetalae</taxon>
        <taxon>asterids</taxon>
        <taxon>campanulids</taxon>
        <taxon>Asterales</taxon>
        <taxon>Asteraceae</taxon>
        <taxon>Asteroideae</taxon>
        <taxon>Anthemideae</taxon>
        <taxon>Anthemidinae</taxon>
        <taxon>Tanacetum</taxon>
    </lineage>
</organism>
<comment type="caution">
    <text evidence="3">The sequence shown here is derived from an EMBL/GenBank/DDBJ whole genome shotgun (WGS) entry which is preliminary data.</text>
</comment>
<evidence type="ECO:0000259" key="2">
    <source>
        <dbReference type="Pfam" id="PF24626"/>
    </source>
</evidence>
<evidence type="ECO:0000313" key="3">
    <source>
        <dbReference type="EMBL" id="GJS80277.1"/>
    </source>
</evidence>
<gene>
    <name evidence="3" type="ORF">Tco_0730158</name>
</gene>
<feature type="domain" description="Tf2-1-like SH3-like" evidence="2">
    <location>
        <begin position="269"/>
        <end position="333"/>
    </location>
</feature>
<proteinExistence type="predicted"/>
<name>A0ABQ4YTS3_9ASTR</name>
<accession>A0ABQ4YTS3</accession>
<reference evidence="3" key="2">
    <citation type="submission" date="2022-01" db="EMBL/GenBank/DDBJ databases">
        <authorList>
            <person name="Yamashiro T."/>
            <person name="Shiraishi A."/>
            <person name="Satake H."/>
            <person name="Nakayama K."/>
        </authorList>
    </citation>
    <scope>NUCLEOTIDE SEQUENCE</scope>
</reference>
<dbReference type="PANTHER" id="PTHR46148">
    <property type="entry name" value="CHROMO DOMAIN-CONTAINING PROTEIN"/>
    <property type="match status" value="1"/>
</dbReference>
<evidence type="ECO:0000256" key="1">
    <source>
        <dbReference type="SAM" id="MobiDB-lite"/>
    </source>
</evidence>
<feature type="region of interest" description="Disordered" evidence="1">
    <location>
        <begin position="491"/>
        <end position="521"/>
    </location>
</feature>
<evidence type="ECO:0000313" key="4">
    <source>
        <dbReference type="Proteomes" id="UP001151760"/>
    </source>
</evidence>
<reference evidence="3" key="1">
    <citation type="journal article" date="2022" name="Int. J. Mol. Sci.">
        <title>Draft Genome of Tanacetum Coccineum: Genomic Comparison of Closely Related Tanacetum-Family Plants.</title>
        <authorList>
            <person name="Yamashiro T."/>
            <person name="Shiraishi A."/>
            <person name="Nakayama K."/>
            <person name="Satake H."/>
        </authorList>
    </citation>
    <scope>NUCLEOTIDE SEQUENCE</scope>
</reference>
<dbReference type="PANTHER" id="PTHR46148:SF59">
    <property type="entry name" value="NUCLEOTIDYLTRANSFERASE, RIBONUCLEASE H"/>
    <property type="match status" value="1"/>
</dbReference>
<dbReference type="Proteomes" id="UP001151760">
    <property type="component" value="Unassembled WGS sequence"/>
</dbReference>
<dbReference type="InterPro" id="IPR056924">
    <property type="entry name" value="SH3_Tf2-1"/>
</dbReference>
<dbReference type="EMBL" id="BQNB010010659">
    <property type="protein sequence ID" value="GJS80277.1"/>
    <property type="molecule type" value="Genomic_DNA"/>
</dbReference>
<keyword evidence="4" id="KW-1185">Reference proteome</keyword>